<gene>
    <name evidence="1" type="ORF">E2C01_068430</name>
</gene>
<accession>A0A5B7HW51</accession>
<organism evidence="1 2">
    <name type="scientific">Portunus trituberculatus</name>
    <name type="common">Swimming crab</name>
    <name type="synonym">Neptunus trituberculatus</name>
    <dbReference type="NCBI Taxonomy" id="210409"/>
    <lineage>
        <taxon>Eukaryota</taxon>
        <taxon>Metazoa</taxon>
        <taxon>Ecdysozoa</taxon>
        <taxon>Arthropoda</taxon>
        <taxon>Crustacea</taxon>
        <taxon>Multicrustacea</taxon>
        <taxon>Malacostraca</taxon>
        <taxon>Eumalacostraca</taxon>
        <taxon>Eucarida</taxon>
        <taxon>Decapoda</taxon>
        <taxon>Pleocyemata</taxon>
        <taxon>Brachyura</taxon>
        <taxon>Eubrachyura</taxon>
        <taxon>Portunoidea</taxon>
        <taxon>Portunidae</taxon>
        <taxon>Portuninae</taxon>
        <taxon>Portunus</taxon>
    </lineage>
</organism>
<dbReference type="Proteomes" id="UP000324222">
    <property type="component" value="Unassembled WGS sequence"/>
</dbReference>
<keyword evidence="2" id="KW-1185">Reference proteome</keyword>
<comment type="caution">
    <text evidence="1">The sequence shown here is derived from an EMBL/GenBank/DDBJ whole genome shotgun (WGS) entry which is preliminary data.</text>
</comment>
<evidence type="ECO:0000313" key="1">
    <source>
        <dbReference type="EMBL" id="MPC74085.1"/>
    </source>
</evidence>
<proteinExistence type="predicted"/>
<sequence length="62" mass="6579">MAFIEGNIPFNVEVYKDNSGFPYLQNMFGGGSPSNSGPGSAAPSASFACSAIDCHMSYTYWS</sequence>
<protein>
    <submittedName>
        <fullName evidence="1">Uncharacterized protein</fullName>
    </submittedName>
</protein>
<reference evidence="1 2" key="1">
    <citation type="submission" date="2019-05" db="EMBL/GenBank/DDBJ databases">
        <title>Another draft genome of Portunus trituberculatus and its Hox gene families provides insights of decapod evolution.</title>
        <authorList>
            <person name="Jeong J.-H."/>
            <person name="Song I."/>
            <person name="Kim S."/>
            <person name="Choi T."/>
            <person name="Kim D."/>
            <person name="Ryu S."/>
            <person name="Kim W."/>
        </authorList>
    </citation>
    <scope>NUCLEOTIDE SEQUENCE [LARGE SCALE GENOMIC DNA]</scope>
    <source>
        <tissue evidence="1">Muscle</tissue>
    </source>
</reference>
<dbReference type="EMBL" id="VSRR010038211">
    <property type="protein sequence ID" value="MPC74085.1"/>
    <property type="molecule type" value="Genomic_DNA"/>
</dbReference>
<dbReference type="AlphaFoldDB" id="A0A5B7HW51"/>
<name>A0A5B7HW51_PORTR</name>
<evidence type="ECO:0000313" key="2">
    <source>
        <dbReference type="Proteomes" id="UP000324222"/>
    </source>
</evidence>